<keyword evidence="1" id="KW-0597">Phosphoprotein</keyword>
<evidence type="ECO:0000259" key="2">
    <source>
        <dbReference type="PROSITE" id="PS50110"/>
    </source>
</evidence>
<proteinExistence type="predicted"/>
<keyword evidence="4" id="KW-1185">Reference proteome</keyword>
<dbReference type="PANTHER" id="PTHR44520:SF2">
    <property type="entry name" value="RESPONSE REGULATOR RCP1"/>
    <property type="match status" value="1"/>
</dbReference>
<gene>
    <name evidence="3" type="ORF">HNV11_10820</name>
</gene>
<dbReference type="EMBL" id="CP053435">
    <property type="protein sequence ID" value="QJW89835.1"/>
    <property type="molecule type" value="Genomic_DNA"/>
</dbReference>
<dbReference type="SMART" id="SM00448">
    <property type="entry name" value="REC"/>
    <property type="match status" value="1"/>
</dbReference>
<name>A0A6M5Y7G2_9BACT</name>
<protein>
    <submittedName>
        <fullName evidence="3">Response regulator</fullName>
    </submittedName>
</protein>
<dbReference type="GO" id="GO:0000160">
    <property type="term" value="P:phosphorelay signal transduction system"/>
    <property type="evidence" value="ECO:0007669"/>
    <property type="project" value="InterPro"/>
</dbReference>
<evidence type="ECO:0000256" key="1">
    <source>
        <dbReference type="PROSITE-ProRule" id="PRU00169"/>
    </source>
</evidence>
<accession>A0A6M5Y7G2</accession>
<dbReference type="InterPro" id="IPR052893">
    <property type="entry name" value="TCS_response_regulator"/>
</dbReference>
<dbReference type="Pfam" id="PF00072">
    <property type="entry name" value="Response_reg"/>
    <property type="match status" value="1"/>
</dbReference>
<dbReference type="KEGG" id="stae:HNV11_10820"/>
<evidence type="ECO:0000313" key="4">
    <source>
        <dbReference type="Proteomes" id="UP000502756"/>
    </source>
</evidence>
<dbReference type="PROSITE" id="PS50110">
    <property type="entry name" value="RESPONSE_REGULATORY"/>
    <property type="match status" value="1"/>
</dbReference>
<feature type="domain" description="Response regulatory" evidence="2">
    <location>
        <begin position="4"/>
        <end position="124"/>
    </location>
</feature>
<dbReference type="PANTHER" id="PTHR44520">
    <property type="entry name" value="RESPONSE REGULATOR RCP1-RELATED"/>
    <property type="match status" value="1"/>
</dbReference>
<dbReference type="Proteomes" id="UP000502756">
    <property type="component" value="Chromosome"/>
</dbReference>
<dbReference type="RefSeq" id="WP_171739676.1">
    <property type="nucleotide sequence ID" value="NZ_CP053435.1"/>
</dbReference>
<dbReference type="Gene3D" id="3.40.50.2300">
    <property type="match status" value="1"/>
</dbReference>
<organism evidence="3 4">
    <name type="scientific">Spirosoma taeanense</name>
    <dbReference type="NCBI Taxonomy" id="2735870"/>
    <lineage>
        <taxon>Bacteria</taxon>
        <taxon>Pseudomonadati</taxon>
        <taxon>Bacteroidota</taxon>
        <taxon>Cytophagia</taxon>
        <taxon>Cytophagales</taxon>
        <taxon>Cytophagaceae</taxon>
        <taxon>Spirosoma</taxon>
    </lineage>
</organism>
<sequence>MKQLIFLVDDDEDDCFLVQHTLRPKANCELRSFHNGSALIHQLNGQPHALPDLILLDLNMPFMNGFETLAVLKKHPDWTAIPTIILTTSDHQNDRERSYALGADGFLTKPADFQSLSDVLASISDCWRAQ</sequence>
<dbReference type="InterPro" id="IPR011006">
    <property type="entry name" value="CheY-like_superfamily"/>
</dbReference>
<feature type="modified residue" description="4-aspartylphosphate" evidence="1">
    <location>
        <position position="57"/>
    </location>
</feature>
<dbReference type="SUPFAM" id="SSF52172">
    <property type="entry name" value="CheY-like"/>
    <property type="match status" value="1"/>
</dbReference>
<reference evidence="3 4" key="1">
    <citation type="submission" date="2020-05" db="EMBL/GenBank/DDBJ databases">
        <title>Genome sequencing of Spirosoma sp. TS118.</title>
        <authorList>
            <person name="Lee J.-H."/>
            <person name="Jeong S."/>
            <person name="Zhao L."/>
            <person name="Jung J.-H."/>
            <person name="Kim M.-K."/>
            <person name="Lim S."/>
        </authorList>
    </citation>
    <scope>NUCLEOTIDE SEQUENCE [LARGE SCALE GENOMIC DNA]</scope>
    <source>
        <strain evidence="3 4">TS118</strain>
    </source>
</reference>
<dbReference type="AlphaFoldDB" id="A0A6M5Y7G2"/>
<dbReference type="CDD" id="cd17557">
    <property type="entry name" value="REC_Rcp-like"/>
    <property type="match status" value="1"/>
</dbReference>
<evidence type="ECO:0000313" key="3">
    <source>
        <dbReference type="EMBL" id="QJW89835.1"/>
    </source>
</evidence>
<dbReference type="InterPro" id="IPR001789">
    <property type="entry name" value="Sig_transdc_resp-reg_receiver"/>
</dbReference>